<evidence type="ECO:0000256" key="1">
    <source>
        <dbReference type="SAM" id="MobiDB-lite"/>
    </source>
</evidence>
<dbReference type="eggNOG" id="COG0775">
    <property type="taxonomic scope" value="Bacteria"/>
</dbReference>
<gene>
    <name evidence="2" type="ORF">HMPREF9004_0699</name>
</gene>
<proteinExistence type="predicted"/>
<sequence length="243" mass="26384">MNEPTTQPKAERAGEDESTPRTPKARTTAFTDAQIEAGFWLLASRAHPSALELDETRTDETLFDTLKPLIGKNNLTRDKVKKAIAPILAAKEAAAAGKLPQLSAARADEVRKLILKEWRISSSKGALLWPTGSRTIAVRLGKGKWNDALARLGLRASGRGRAQGSGRFNEAVMRTILTEFLETTETTGLSATLGGYTSWSKEQRALGRQDVPSTASVRQRFGTWGKAMEFASRTEEDSGQGLG</sequence>
<dbReference type="RefSeq" id="WP_005962428.1">
    <property type="nucleotide sequence ID" value="NZ_CP040505.1"/>
</dbReference>
<dbReference type="STRING" id="888050.HMPREF9004_0699"/>
<evidence type="ECO:0000313" key="3">
    <source>
        <dbReference type="Proteomes" id="UP000013015"/>
    </source>
</evidence>
<dbReference type="OrthoDB" id="3268642at2"/>
<dbReference type="PATRIC" id="fig|888050.3.peg.669"/>
<feature type="region of interest" description="Disordered" evidence="1">
    <location>
        <begin position="1"/>
        <end position="26"/>
    </location>
</feature>
<comment type="caution">
    <text evidence="2">The sequence shown here is derived from an EMBL/GenBank/DDBJ whole genome shotgun (WGS) entry which is preliminary data.</text>
</comment>
<keyword evidence="3" id="KW-1185">Reference proteome</keyword>
<dbReference type="HOGENOM" id="CLU_1212713_0_0_11"/>
<feature type="compositionally biased region" description="Basic and acidic residues" evidence="1">
    <location>
        <begin position="9"/>
        <end position="19"/>
    </location>
</feature>
<reference evidence="2 3" key="1">
    <citation type="submission" date="2013-03" db="EMBL/GenBank/DDBJ databases">
        <title>Reference genome for the Human Microbiome Project.</title>
        <authorList>
            <person name="Aqrawi P."/>
            <person name="Ayvaz T."/>
            <person name="Bess C."/>
            <person name="Blankenburg K."/>
            <person name="Coyle M."/>
            <person name="Deng J."/>
            <person name="Forbes L."/>
            <person name="Fowler G."/>
            <person name="Francisco L."/>
            <person name="Fu Q."/>
            <person name="Gibbs R."/>
            <person name="Gross S."/>
            <person name="Gubbala S."/>
            <person name="Hale W."/>
            <person name="Hemphill L."/>
            <person name="Highlander S."/>
            <person name="Hirani K."/>
            <person name="Jackson L."/>
            <person name="Jakkamsetti A."/>
            <person name="Javaid M."/>
            <person name="Jayaseelan J.C."/>
            <person name="Jiang H."/>
            <person name="Joshi V."/>
            <person name="Korchina V."/>
            <person name="Kovar C."/>
            <person name="Lara F."/>
            <person name="Lee S."/>
            <person name="Liu Y."/>
            <person name="Mata R."/>
            <person name="Mathew T."/>
            <person name="Munidasa M."/>
            <person name="Muzny D."/>
            <person name="Nazareth L."/>
            <person name="Ngo R."/>
            <person name="Nguyen L."/>
            <person name="Nguyen N."/>
            <person name="Okwuonu G."/>
            <person name="Ongeri F."/>
            <person name="Palculict T."/>
            <person name="Patil S."/>
            <person name="Petrosino J."/>
            <person name="Pham C."/>
            <person name="Pham P."/>
            <person name="Pu L.-L."/>
            <person name="Qin X."/>
            <person name="Qu J."/>
            <person name="Reid J."/>
            <person name="Ross M."/>
            <person name="Ruth R."/>
            <person name="Saada N."/>
            <person name="San Lucas F."/>
            <person name="Santibanez J."/>
            <person name="Shang Y."/>
            <person name="Simmons D."/>
            <person name="Song X.-Z."/>
            <person name="Tang L.-Y."/>
            <person name="Thornton R."/>
            <person name="Warren J."/>
            <person name="Weissenberger G."/>
            <person name="Wilczek-Boney K."/>
            <person name="Worley K."/>
            <person name="Youmans B."/>
            <person name="Zhang J."/>
            <person name="Zhang L."/>
            <person name="Zhao Z."/>
            <person name="Zhou C."/>
            <person name="Zhu D."/>
            <person name="Zhu Y."/>
        </authorList>
    </citation>
    <scope>NUCLEOTIDE SEQUENCE [LARGE SCALE GENOMIC DNA]</scope>
    <source>
        <strain evidence="2 3">F0333</strain>
    </source>
</reference>
<dbReference type="AlphaFoldDB" id="N6W7X6"/>
<name>N6W7X6_9ACTO</name>
<protein>
    <submittedName>
        <fullName evidence="2">Multidrug resistance efflux pump</fullName>
    </submittedName>
</protein>
<dbReference type="Proteomes" id="UP000013015">
    <property type="component" value="Unassembled WGS sequence"/>
</dbReference>
<evidence type="ECO:0000313" key="2">
    <source>
        <dbReference type="EMBL" id="ENO18650.1"/>
    </source>
</evidence>
<accession>N6W7X6</accession>
<organism evidence="2 3">
    <name type="scientific">Schaalia cardiffensis F0333</name>
    <dbReference type="NCBI Taxonomy" id="888050"/>
    <lineage>
        <taxon>Bacteria</taxon>
        <taxon>Bacillati</taxon>
        <taxon>Actinomycetota</taxon>
        <taxon>Actinomycetes</taxon>
        <taxon>Actinomycetales</taxon>
        <taxon>Actinomycetaceae</taxon>
        <taxon>Schaalia</taxon>
    </lineage>
</organism>
<dbReference type="EMBL" id="AQHZ01000010">
    <property type="protein sequence ID" value="ENO18650.1"/>
    <property type="molecule type" value="Genomic_DNA"/>
</dbReference>